<reference evidence="3 4" key="1">
    <citation type="journal article" date="2016" name="Mol. Biol. Evol.">
        <title>Comparative Genomics of Early-Diverging Mushroom-Forming Fungi Provides Insights into the Origins of Lignocellulose Decay Capabilities.</title>
        <authorList>
            <person name="Nagy L.G."/>
            <person name="Riley R."/>
            <person name="Tritt A."/>
            <person name="Adam C."/>
            <person name="Daum C."/>
            <person name="Floudas D."/>
            <person name="Sun H."/>
            <person name="Yadav J.S."/>
            <person name="Pangilinan J."/>
            <person name="Larsson K.H."/>
            <person name="Matsuura K."/>
            <person name="Barry K."/>
            <person name="Labutti K."/>
            <person name="Kuo R."/>
            <person name="Ohm R.A."/>
            <person name="Bhattacharya S.S."/>
            <person name="Shirouzu T."/>
            <person name="Yoshinaga Y."/>
            <person name="Martin F.M."/>
            <person name="Grigoriev I.V."/>
            <person name="Hibbett D.S."/>
        </authorList>
    </citation>
    <scope>NUCLEOTIDE SEQUENCE [LARGE SCALE GENOMIC DNA]</scope>
    <source>
        <strain evidence="3 4">HHB12029</strain>
    </source>
</reference>
<dbReference type="OrthoDB" id="3231781at2759"/>
<dbReference type="InterPro" id="IPR045339">
    <property type="entry name" value="DUF6534"/>
</dbReference>
<dbReference type="PANTHER" id="PTHR40465">
    <property type="entry name" value="CHROMOSOME 1, WHOLE GENOME SHOTGUN SEQUENCE"/>
    <property type="match status" value="1"/>
</dbReference>
<dbReference type="STRING" id="1314781.A0A165DJY4"/>
<keyword evidence="4" id="KW-1185">Reference proteome</keyword>
<keyword evidence="1" id="KW-1133">Transmembrane helix</keyword>
<name>A0A165DJY4_EXIGL</name>
<dbReference type="InParanoid" id="A0A165DJY4"/>
<gene>
    <name evidence="3" type="ORF">EXIGLDRAFT_278918</name>
</gene>
<feature type="domain" description="DUF6534" evidence="2">
    <location>
        <begin position="190"/>
        <end position="240"/>
    </location>
</feature>
<accession>A0A165DJY4</accession>
<dbReference type="EMBL" id="KV426213">
    <property type="protein sequence ID" value="KZV84728.1"/>
    <property type="molecule type" value="Genomic_DNA"/>
</dbReference>
<feature type="transmembrane region" description="Helical" evidence="1">
    <location>
        <begin position="178"/>
        <end position="206"/>
    </location>
</feature>
<keyword evidence="1" id="KW-0472">Membrane</keyword>
<feature type="transmembrane region" description="Helical" evidence="1">
    <location>
        <begin position="109"/>
        <end position="131"/>
    </location>
</feature>
<evidence type="ECO:0000313" key="4">
    <source>
        <dbReference type="Proteomes" id="UP000077266"/>
    </source>
</evidence>
<organism evidence="3 4">
    <name type="scientific">Exidia glandulosa HHB12029</name>
    <dbReference type="NCBI Taxonomy" id="1314781"/>
    <lineage>
        <taxon>Eukaryota</taxon>
        <taxon>Fungi</taxon>
        <taxon>Dikarya</taxon>
        <taxon>Basidiomycota</taxon>
        <taxon>Agaricomycotina</taxon>
        <taxon>Agaricomycetes</taxon>
        <taxon>Auriculariales</taxon>
        <taxon>Exidiaceae</taxon>
        <taxon>Exidia</taxon>
    </lineage>
</organism>
<dbReference type="Proteomes" id="UP000077266">
    <property type="component" value="Unassembled WGS sequence"/>
</dbReference>
<protein>
    <recommendedName>
        <fullName evidence="2">DUF6534 domain-containing protein</fullName>
    </recommendedName>
</protein>
<evidence type="ECO:0000259" key="2">
    <source>
        <dbReference type="Pfam" id="PF20152"/>
    </source>
</evidence>
<feature type="transmembrane region" description="Helical" evidence="1">
    <location>
        <begin position="36"/>
        <end position="53"/>
    </location>
</feature>
<feature type="transmembrane region" description="Helical" evidence="1">
    <location>
        <begin position="143"/>
        <end position="166"/>
    </location>
</feature>
<evidence type="ECO:0000313" key="3">
    <source>
        <dbReference type="EMBL" id="KZV84728.1"/>
    </source>
</evidence>
<feature type="transmembrane region" description="Helical" evidence="1">
    <location>
        <begin position="65"/>
        <end position="89"/>
    </location>
</feature>
<keyword evidence="1" id="KW-0812">Transmembrane</keyword>
<sequence length="296" mass="32790">MASSAAPMDPAQAAQLAALQRQLRDQIHTWLGTSEFGVIVASVFYGINIIQLYTYASTRERRDPLWIRSLIAWVWCLDTAHTGLIWTWLFDKTVLDAADPTKIVNLFDMTDALILSVVFSGFIGASVQSFYAYRINRLAGHPWFSIPAYIGSAVRAALSVAIAVFGKQAKTLIVFTVMYPWAIHGVLGASVAVDLFNTILTCILLARQRDGLKQTAGMISKMTVWTIENGLLTTLCPRSSARLRQAVLLLASRHVELAREAAAGDLYDAAKRHAEHWQDRRFEPVASSLHRCLLTA</sequence>
<dbReference type="AlphaFoldDB" id="A0A165DJY4"/>
<dbReference type="Pfam" id="PF20152">
    <property type="entry name" value="DUF6534"/>
    <property type="match status" value="1"/>
</dbReference>
<proteinExistence type="predicted"/>
<evidence type="ECO:0000256" key="1">
    <source>
        <dbReference type="SAM" id="Phobius"/>
    </source>
</evidence>
<dbReference type="PANTHER" id="PTHR40465:SF1">
    <property type="entry name" value="DUF6534 DOMAIN-CONTAINING PROTEIN"/>
    <property type="match status" value="1"/>
</dbReference>